<dbReference type="AlphaFoldDB" id="A0A835IXT6"/>
<gene>
    <name evidence="2" type="ORF">IFM89_022150</name>
</gene>
<dbReference type="SUPFAM" id="SSF53098">
    <property type="entry name" value="Ribonuclease H-like"/>
    <property type="match status" value="1"/>
</dbReference>
<organism evidence="2 3">
    <name type="scientific">Coptis chinensis</name>
    <dbReference type="NCBI Taxonomy" id="261450"/>
    <lineage>
        <taxon>Eukaryota</taxon>
        <taxon>Viridiplantae</taxon>
        <taxon>Streptophyta</taxon>
        <taxon>Embryophyta</taxon>
        <taxon>Tracheophyta</taxon>
        <taxon>Spermatophyta</taxon>
        <taxon>Magnoliopsida</taxon>
        <taxon>Ranunculales</taxon>
        <taxon>Ranunculaceae</taxon>
        <taxon>Coptidoideae</taxon>
        <taxon>Coptis</taxon>
    </lineage>
</organism>
<dbReference type="InterPro" id="IPR036397">
    <property type="entry name" value="RNaseH_sf"/>
</dbReference>
<dbReference type="PANTHER" id="PTHR47723">
    <property type="entry name" value="OS05G0353850 PROTEIN"/>
    <property type="match status" value="1"/>
</dbReference>
<comment type="caution">
    <text evidence="2">The sequence shown here is derived from an EMBL/GenBank/DDBJ whole genome shotgun (WGS) entry which is preliminary data.</text>
</comment>
<dbReference type="InterPro" id="IPR002156">
    <property type="entry name" value="RNaseH_domain"/>
</dbReference>
<dbReference type="EMBL" id="JADFTS010000001">
    <property type="protein sequence ID" value="KAF9625368.1"/>
    <property type="molecule type" value="Genomic_DNA"/>
</dbReference>
<dbReference type="InterPro" id="IPR012337">
    <property type="entry name" value="RNaseH-like_sf"/>
</dbReference>
<dbReference type="CDD" id="cd06222">
    <property type="entry name" value="RNase_H_like"/>
    <property type="match status" value="1"/>
</dbReference>
<dbReference type="Proteomes" id="UP000631114">
    <property type="component" value="Unassembled WGS sequence"/>
</dbReference>
<accession>A0A835IXT6</accession>
<sequence>EPLWNNSEAKNTINLPENAIVSDLIEHVELKGSMNIEDVGYGGMARNEQGHVIFAFSGGGDVHSILFQELKAIQIGISLCIELGNRRIIVASDSLRAIQILKDIDTSPW</sequence>
<dbReference type="InterPro" id="IPR044730">
    <property type="entry name" value="RNase_H-like_dom_plant"/>
</dbReference>
<keyword evidence="3" id="KW-1185">Reference proteome</keyword>
<dbReference type="OrthoDB" id="651601at2759"/>
<dbReference type="Gene3D" id="3.30.420.10">
    <property type="entry name" value="Ribonuclease H-like superfamily/Ribonuclease H"/>
    <property type="match status" value="1"/>
</dbReference>
<dbReference type="GO" id="GO:0003676">
    <property type="term" value="F:nucleic acid binding"/>
    <property type="evidence" value="ECO:0007669"/>
    <property type="project" value="InterPro"/>
</dbReference>
<name>A0A835IXT6_9MAGN</name>
<evidence type="ECO:0000313" key="3">
    <source>
        <dbReference type="Proteomes" id="UP000631114"/>
    </source>
</evidence>
<dbReference type="InterPro" id="IPR053151">
    <property type="entry name" value="RNase_H-like"/>
</dbReference>
<dbReference type="PANTHER" id="PTHR47723:SF19">
    <property type="entry name" value="POLYNUCLEOTIDYL TRANSFERASE, RIBONUCLEASE H-LIKE SUPERFAMILY PROTEIN"/>
    <property type="match status" value="1"/>
</dbReference>
<dbReference type="GO" id="GO:0004523">
    <property type="term" value="F:RNA-DNA hybrid ribonuclease activity"/>
    <property type="evidence" value="ECO:0007669"/>
    <property type="project" value="InterPro"/>
</dbReference>
<reference evidence="2 3" key="1">
    <citation type="submission" date="2020-10" db="EMBL/GenBank/DDBJ databases">
        <title>The Coptis chinensis genome and diversification of protoberbering-type alkaloids.</title>
        <authorList>
            <person name="Wang B."/>
            <person name="Shu S."/>
            <person name="Song C."/>
            <person name="Liu Y."/>
        </authorList>
    </citation>
    <scope>NUCLEOTIDE SEQUENCE [LARGE SCALE GENOMIC DNA]</scope>
    <source>
        <strain evidence="2">HL-2020</strain>
        <tissue evidence="2">Leaf</tissue>
    </source>
</reference>
<evidence type="ECO:0000313" key="2">
    <source>
        <dbReference type="EMBL" id="KAF9625368.1"/>
    </source>
</evidence>
<feature type="non-terminal residue" evidence="2">
    <location>
        <position position="1"/>
    </location>
</feature>
<evidence type="ECO:0000259" key="1">
    <source>
        <dbReference type="Pfam" id="PF13456"/>
    </source>
</evidence>
<proteinExistence type="predicted"/>
<dbReference type="Pfam" id="PF13456">
    <property type="entry name" value="RVT_3"/>
    <property type="match status" value="1"/>
</dbReference>
<protein>
    <recommendedName>
        <fullName evidence="1">RNase H type-1 domain-containing protein</fullName>
    </recommendedName>
</protein>
<feature type="domain" description="RNase H type-1" evidence="1">
    <location>
        <begin position="35"/>
        <end position="103"/>
    </location>
</feature>